<accession>A0AAW4PYG5</accession>
<dbReference type="InterPro" id="IPR058677">
    <property type="entry name" value="ORF4_N"/>
</dbReference>
<name>A0AAW4PYG5_9EURY</name>
<evidence type="ECO:0000313" key="4">
    <source>
        <dbReference type="Proteomes" id="UP001430377"/>
    </source>
</evidence>
<sequence>MGTLVNNTYDAYQQGKINTTDLIDPYVLASERSPDSEFQGWAASQLTLLGQNSPSNFDTTGAFEVTTGNETYEGIVFSPQNPASGQFEANTTYDAANISGTQYLVTANRTRELTGTFTLGNITAKDGERVQNVTIEKTTYQTSNVTELKQLYEDLAYERAKIEAREQALRAAAGGGGLLGGSMNATAALVVVALVLALGIINN</sequence>
<gene>
    <name evidence="3" type="ORF">EGH21_21380</name>
</gene>
<dbReference type="AlphaFoldDB" id="A0AAW4PYG5"/>
<keyword evidence="1" id="KW-0472">Membrane</keyword>
<dbReference type="EMBL" id="RKLR01000016">
    <property type="protein sequence ID" value="MBX0325580.1"/>
    <property type="molecule type" value="Genomic_DNA"/>
</dbReference>
<keyword evidence="1" id="KW-0812">Transmembrane</keyword>
<feature type="domain" description="Envelope protein N-terminal" evidence="2">
    <location>
        <begin position="2"/>
        <end position="50"/>
    </location>
</feature>
<keyword evidence="1" id="KW-1133">Transmembrane helix</keyword>
<protein>
    <recommendedName>
        <fullName evidence="2">Envelope protein N-terminal domain-containing protein</fullName>
    </recommendedName>
</protein>
<proteinExistence type="predicted"/>
<evidence type="ECO:0000313" key="3">
    <source>
        <dbReference type="EMBL" id="MBX0325580.1"/>
    </source>
</evidence>
<comment type="caution">
    <text evidence="3">The sequence shown here is derived from an EMBL/GenBank/DDBJ whole genome shotgun (WGS) entry which is preliminary data.</text>
</comment>
<evidence type="ECO:0000259" key="2">
    <source>
        <dbReference type="Pfam" id="PF26255"/>
    </source>
</evidence>
<evidence type="ECO:0000256" key="1">
    <source>
        <dbReference type="SAM" id="Phobius"/>
    </source>
</evidence>
<feature type="transmembrane region" description="Helical" evidence="1">
    <location>
        <begin position="178"/>
        <end position="201"/>
    </location>
</feature>
<reference evidence="3 4" key="1">
    <citation type="submission" date="2021-06" db="EMBL/GenBank/DDBJ databases">
        <title>Halomicroarcula sp. a new haloarchaeum isolated from saline soil.</title>
        <authorList>
            <person name="Duran-Viseras A."/>
            <person name="Sanchez-Porro C."/>
            <person name="Ventosa A."/>
        </authorList>
    </citation>
    <scope>NUCLEOTIDE SEQUENCE [LARGE SCALE GENOMIC DNA]</scope>
    <source>
        <strain evidence="3 4">F13</strain>
    </source>
</reference>
<organism evidence="3 4">
    <name type="scientific">Haloarcula rubra</name>
    <dbReference type="NCBI Taxonomy" id="2487747"/>
    <lineage>
        <taxon>Archaea</taxon>
        <taxon>Methanobacteriati</taxon>
        <taxon>Methanobacteriota</taxon>
        <taxon>Stenosarchaea group</taxon>
        <taxon>Halobacteria</taxon>
        <taxon>Halobacteriales</taxon>
        <taxon>Haloarculaceae</taxon>
        <taxon>Haloarcula</taxon>
    </lineage>
</organism>
<keyword evidence="4" id="KW-1185">Reference proteome</keyword>
<dbReference type="Proteomes" id="UP001430377">
    <property type="component" value="Unassembled WGS sequence"/>
</dbReference>
<dbReference type="Pfam" id="PF26255">
    <property type="entry name" value="Viral_env_HRPV"/>
    <property type="match status" value="1"/>
</dbReference>